<name>A0A0N4Z6P5_PARTI</name>
<dbReference type="WBParaSite" id="PTRK_0000285000.1">
    <property type="protein sequence ID" value="PTRK_0000285000.1"/>
    <property type="gene ID" value="PTRK_0000285000"/>
</dbReference>
<evidence type="ECO:0000313" key="1">
    <source>
        <dbReference type="Proteomes" id="UP000038045"/>
    </source>
</evidence>
<sequence>MIQYFLHQRDLNELGLNETINVRDFPDNESKKESHFVFVDSVIFIENSDIRTTPSVTSAAPKKFIFGCQKKDMSIIIILVQP</sequence>
<reference evidence="2" key="1">
    <citation type="submission" date="2017-02" db="UniProtKB">
        <authorList>
            <consortium name="WormBaseParasite"/>
        </authorList>
    </citation>
    <scope>IDENTIFICATION</scope>
</reference>
<organism evidence="1 2">
    <name type="scientific">Parastrongyloides trichosuri</name>
    <name type="common">Possum-specific nematode worm</name>
    <dbReference type="NCBI Taxonomy" id="131310"/>
    <lineage>
        <taxon>Eukaryota</taxon>
        <taxon>Metazoa</taxon>
        <taxon>Ecdysozoa</taxon>
        <taxon>Nematoda</taxon>
        <taxon>Chromadorea</taxon>
        <taxon>Rhabditida</taxon>
        <taxon>Tylenchina</taxon>
        <taxon>Panagrolaimomorpha</taxon>
        <taxon>Strongyloidoidea</taxon>
        <taxon>Strongyloididae</taxon>
        <taxon>Parastrongyloides</taxon>
    </lineage>
</organism>
<dbReference type="AlphaFoldDB" id="A0A0N4Z6P5"/>
<keyword evidence="1" id="KW-1185">Reference proteome</keyword>
<dbReference type="Proteomes" id="UP000038045">
    <property type="component" value="Unplaced"/>
</dbReference>
<accession>A0A0N4Z6P5</accession>
<evidence type="ECO:0000313" key="2">
    <source>
        <dbReference type="WBParaSite" id="PTRK_0000285000.1"/>
    </source>
</evidence>
<proteinExistence type="predicted"/>
<protein>
    <submittedName>
        <fullName evidence="2">Uncharacterized protein</fullName>
    </submittedName>
</protein>